<dbReference type="Proteomes" id="UP000220768">
    <property type="component" value="Unassembled WGS sequence"/>
</dbReference>
<feature type="transmembrane region" description="Helical" evidence="8">
    <location>
        <begin position="458"/>
        <end position="475"/>
    </location>
</feature>
<name>A0A2A6JHS9_9HYPH</name>
<feature type="transmembrane region" description="Helical" evidence="8">
    <location>
        <begin position="352"/>
        <end position="373"/>
    </location>
</feature>
<keyword evidence="10" id="KW-1185">Reference proteome</keyword>
<dbReference type="RefSeq" id="WP_097610577.1">
    <property type="nucleotide sequence ID" value="NZ_NWSV01000002.1"/>
</dbReference>
<feature type="transmembrane region" description="Helical" evidence="8">
    <location>
        <begin position="103"/>
        <end position="127"/>
    </location>
</feature>
<feature type="transmembrane region" description="Helical" evidence="8">
    <location>
        <begin position="163"/>
        <end position="182"/>
    </location>
</feature>
<comment type="similarity">
    <text evidence="2">Belongs to the chromate ion transporter (CHR) (TC 2.A.51) family.</text>
</comment>
<dbReference type="NCBIfam" id="TIGR00937">
    <property type="entry name" value="2A51"/>
    <property type="match status" value="1"/>
</dbReference>
<accession>A0A2A6JHS9</accession>
<dbReference type="EMBL" id="NWSV01000002">
    <property type="protein sequence ID" value="PDT05488.1"/>
    <property type="molecule type" value="Genomic_DNA"/>
</dbReference>
<protein>
    <submittedName>
        <fullName evidence="9">Chromate transporter</fullName>
    </submittedName>
</protein>
<evidence type="ECO:0000256" key="1">
    <source>
        <dbReference type="ARBA" id="ARBA00004651"/>
    </source>
</evidence>
<dbReference type="PIRSF" id="PIRSF004810">
    <property type="entry name" value="ChrA"/>
    <property type="match status" value="1"/>
</dbReference>
<evidence type="ECO:0000256" key="3">
    <source>
        <dbReference type="ARBA" id="ARBA00022475"/>
    </source>
</evidence>
<dbReference type="InterPro" id="IPR003370">
    <property type="entry name" value="Chromate_transpt"/>
</dbReference>
<evidence type="ECO:0000313" key="10">
    <source>
        <dbReference type="Proteomes" id="UP000220768"/>
    </source>
</evidence>
<evidence type="ECO:0000256" key="2">
    <source>
        <dbReference type="ARBA" id="ARBA00005262"/>
    </source>
</evidence>
<dbReference type="InterPro" id="IPR014047">
    <property type="entry name" value="Chr_Tranpt_l_chain"/>
</dbReference>
<comment type="subcellular location">
    <subcellularLocation>
        <location evidence="1">Cell membrane</location>
        <topology evidence="1">Multi-pass membrane protein</topology>
    </subcellularLocation>
</comment>
<evidence type="ECO:0000256" key="4">
    <source>
        <dbReference type="ARBA" id="ARBA00022692"/>
    </source>
</evidence>
<organism evidence="9 10">
    <name type="scientific">Rhizobium chutanense</name>
    <dbReference type="NCBI Taxonomy" id="2035448"/>
    <lineage>
        <taxon>Bacteria</taxon>
        <taxon>Pseudomonadati</taxon>
        <taxon>Pseudomonadota</taxon>
        <taxon>Alphaproteobacteria</taxon>
        <taxon>Hyphomicrobiales</taxon>
        <taxon>Rhizobiaceae</taxon>
        <taxon>Rhizobium/Agrobacterium group</taxon>
        <taxon>Rhizobium</taxon>
    </lineage>
</organism>
<comment type="caution">
    <text evidence="9">The sequence shown here is derived from an EMBL/GenBank/DDBJ whole genome shotgun (WGS) entry which is preliminary data.</text>
</comment>
<feature type="transmembrane region" description="Helical" evidence="8">
    <location>
        <begin position="385"/>
        <end position="411"/>
    </location>
</feature>
<feature type="transmembrane region" description="Helical" evidence="8">
    <location>
        <begin position="133"/>
        <end position="156"/>
    </location>
</feature>
<keyword evidence="6 8" id="KW-0472">Membrane</keyword>
<proteinExistence type="inferred from homology"/>
<dbReference type="GO" id="GO:0015109">
    <property type="term" value="F:chromate transmembrane transporter activity"/>
    <property type="evidence" value="ECO:0007669"/>
    <property type="project" value="InterPro"/>
</dbReference>
<feature type="transmembrane region" description="Helical" evidence="8">
    <location>
        <begin position="278"/>
        <end position="298"/>
    </location>
</feature>
<gene>
    <name evidence="9" type="ORF">CO666_02450</name>
</gene>
<keyword evidence="5 8" id="KW-1133">Transmembrane helix</keyword>
<keyword evidence="4 8" id="KW-0812">Transmembrane</keyword>
<dbReference type="GO" id="GO:0005886">
    <property type="term" value="C:plasma membrane"/>
    <property type="evidence" value="ECO:0007669"/>
    <property type="project" value="UniProtKB-SubCell"/>
</dbReference>
<sequence length="477" mass="50023">MTEMTDNPLMAEATGQTAGKDTGERHHHGVSFGEAFKVWLRVAALSFGGPAGQIAVMHRIVVDEKRWIGEHRFLHALNYCMLLPGPEAQQLAIYIGWLMHRTLGGLVAGLLFVLPGFLSILCLSYIYAAYGSVGIVAGLFFGLKAAVLAVVVQAVIRIGSRALRNNIMLAIAAAAFIAIFFLHVPFPLIVLAAGFAGFLGGRFGLAAFSPGGGHKAGSGPVLSDADSALGEGIPAHARPDLGWSLRISAALLALWLVPVAAIYVSLGPGDVFSQIGLFFSQMAVVTFGGAYAVLAYVAQEAVQHFGWLKPGEMLDGLGMAETTPGPLIMVVQFVGFMGAYRNSGSLDPMFAATLAAILTTWVTFVPCFLWIFLGAPFIEKLRGNAALAGAMSAITAAVVGVILNLAIWFGVHTLFAEVAAVQLGGLRLDIPVLQSAVPAAMALSVAAAIAIFRFKTSVITTLLVCAISGMLWTLAVG</sequence>
<dbReference type="Pfam" id="PF02417">
    <property type="entry name" value="Chromate_transp"/>
    <property type="match status" value="2"/>
</dbReference>
<evidence type="ECO:0000256" key="7">
    <source>
        <dbReference type="SAM" id="MobiDB-lite"/>
    </source>
</evidence>
<dbReference type="PANTHER" id="PTHR33567">
    <property type="entry name" value="CHROMATE ION TRANSPORTER (EUROFUNG)"/>
    <property type="match status" value="1"/>
</dbReference>
<evidence type="ECO:0000256" key="6">
    <source>
        <dbReference type="ARBA" id="ARBA00023136"/>
    </source>
</evidence>
<dbReference type="AlphaFoldDB" id="A0A2A6JHS9"/>
<feature type="region of interest" description="Disordered" evidence="7">
    <location>
        <begin position="1"/>
        <end position="26"/>
    </location>
</feature>
<feature type="transmembrane region" description="Helical" evidence="8">
    <location>
        <begin position="431"/>
        <end position="451"/>
    </location>
</feature>
<keyword evidence="3" id="KW-1003">Cell membrane</keyword>
<evidence type="ECO:0000256" key="5">
    <source>
        <dbReference type="ARBA" id="ARBA00022989"/>
    </source>
</evidence>
<evidence type="ECO:0000313" key="9">
    <source>
        <dbReference type="EMBL" id="PDT05488.1"/>
    </source>
</evidence>
<dbReference type="PANTHER" id="PTHR33567:SF3">
    <property type="entry name" value="CHROMATE ION TRANSPORTER (EUROFUNG)"/>
    <property type="match status" value="1"/>
</dbReference>
<evidence type="ECO:0000256" key="8">
    <source>
        <dbReference type="SAM" id="Phobius"/>
    </source>
</evidence>
<reference evidence="9 10" key="1">
    <citation type="submission" date="2017-09" db="EMBL/GenBank/DDBJ databases">
        <title>Comparative genomics of rhizobia isolated from Phaseolus vulgaris in China.</title>
        <authorList>
            <person name="Tong W."/>
        </authorList>
    </citation>
    <scope>NUCLEOTIDE SEQUENCE [LARGE SCALE GENOMIC DNA]</scope>
    <source>
        <strain evidence="9 10">C5</strain>
    </source>
</reference>
<feature type="transmembrane region" description="Helical" evidence="8">
    <location>
        <begin position="247"/>
        <end position="266"/>
    </location>
</feature>